<dbReference type="PRINTS" id="PR00249">
    <property type="entry name" value="GPCRSECRETIN"/>
</dbReference>
<name>A0A6J2PFW5_COTGO</name>
<evidence type="ECO:0000256" key="9">
    <source>
        <dbReference type="SAM" id="SignalP"/>
    </source>
</evidence>
<dbReference type="GO" id="GO:0007166">
    <property type="term" value="P:cell surface receptor signaling pathway"/>
    <property type="evidence" value="ECO:0007669"/>
    <property type="project" value="InterPro"/>
</dbReference>
<evidence type="ECO:0000256" key="8">
    <source>
        <dbReference type="SAM" id="Phobius"/>
    </source>
</evidence>
<dbReference type="PROSITE" id="PS50262">
    <property type="entry name" value="G_PROTEIN_RECEP_F1_2"/>
    <property type="match status" value="1"/>
</dbReference>
<sequence length="1010" mass="112592">MHLCWITSANMILNMMWTFILLFLLGPNVWQANGEDNSTQMYYVKLIIEESAIANITETLSETFVSNTHLKVDNLQTTTTCQSVPDGAECSCTPGFRWSETVCQENTCTFPGNNTHTCVSNTTVSINGSLFLNGGGHHNCLKLKDSNKFQECNNKLLKQMRTVYSTLPGFNTLTIIKYRVGSVIADFELNFVQSINQQDLIKRSENLSSSLSASLSLETTGVVQLSLLSQSPVCNEKHTLKCTLRETLNAPPVWQLRSNNRVIEIYNGTEAIVVTEPQETRVTLTVLSKLWEGEYSCTYHQQFDSINISHKASFVLDLALLPDILITTEPAFPRCKQSSDLQLVRVRCETGNSSEQYVVSWTHEDVFHGASEQTEYGFAVEAIVSCTKPLKTPRMTCTFRNRCNKTRAASTDVNVIYGNYSFCAADGDWGETKAGFTAVLKCTEAAGQRRRDCKLSATQGTWGPEVSACVNRDLDLVLQTANMVDNGLGLMDENAAGVFSQLESVTNDLQSINTFPNMNASVQVFMSLSHKLNYINNETTANDFLDSSSNLLEKSLPESWTTTADEDSVSLAERYLSSVEHLIYLTNVTNVPKKKNIEVATSICTQKSHCNNTVFNVTVTVDSPDPGSVKTAGFKELENYLPSKDETFKPNSIVVSTTTESKQRAAVEVRIHFPLLKPRPRNVQMKCVAWDNSSQDWSGDGCEWQGSSDEGLCICKHLSSFAILMSRYPVHIIGLTEVTYVGLSVSVISLVISLTIELMVWSAVVKTNTLYLRHTAHINVSLCLLVADLCFLASSSPSHVSEMWCRIFAVLKHFCYLSMFFWMWCLSNMLLHQTIFPMHSASKKTYLRLSLFLGYMCPLLIVVITFLFYKAGAEGEYFSRETCWLLYSGLMAGSIHTFVVPVGIIICVNVFSMMVVIMKLLDHRKNTESSNKKDAKVAITVMRSVILLTPIFGVTWIFGFAVMLLDLTSGAIALLVNYVFTLLNAFQVQYDPQVDVPLSVRLSNLSSLCF</sequence>
<dbReference type="InterPro" id="IPR000832">
    <property type="entry name" value="GPCR_2_secretin-like"/>
</dbReference>
<feature type="chain" id="PRO_5027073320" evidence="9">
    <location>
        <begin position="35"/>
        <end position="1010"/>
    </location>
</feature>
<reference evidence="14" key="1">
    <citation type="submission" date="2025-08" db="UniProtKB">
        <authorList>
            <consortium name="RefSeq"/>
        </authorList>
    </citation>
    <scope>IDENTIFICATION</scope>
</reference>
<evidence type="ECO:0000259" key="11">
    <source>
        <dbReference type="PROSITE" id="PS50261"/>
    </source>
</evidence>
<evidence type="ECO:0000256" key="4">
    <source>
        <dbReference type="ARBA" id="ARBA00022989"/>
    </source>
</evidence>
<evidence type="ECO:0000256" key="7">
    <source>
        <dbReference type="ARBA" id="ARBA00023180"/>
    </source>
</evidence>
<dbReference type="InterPro" id="IPR057244">
    <property type="entry name" value="GAIN_B"/>
</dbReference>
<dbReference type="GeneID" id="115006117"/>
<evidence type="ECO:0000313" key="14">
    <source>
        <dbReference type="RefSeq" id="XP_029284042.1"/>
    </source>
</evidence>
<keyword evidence="3 8" id="KW-0812">Transmembrane</keyword>
<dbReference type="Pfam" id="PF00002">
    <property type="entry name" value="7tm_2"/>
    <property type="match status" value="1"/>
</dbReference>
<dbReference type="PROSITE" id="PS50261">
    <property type="entry name" value="G_PROTEIN_RECEP_F2_4"/>
    <property type="match status" value="1"/>
</dbReference>
<dbReference type="GO" id="GO:0007189">
    <property type="term" value="P:adenylate cyclase-activating G protein-coupled receptor signaling pathway"/>
    <property type="evidence" value="ECO:0007669"/>
    <property type="project" value="TreeGrafter"/>
</dbReference>
<dbReference type="InterPro" id="IPR017452">
    <property type="entry name" value="GPCR_Rhodpsn_7TM"/>
</dbReference>
<feature type="transmembrane region" description="Helical" evidence="8">
    <location>
        <begin position="807"/>
        <end position="826"/>
    </location>
</feature>
<dbReference type="Gene3D" id="1.20.1070.10">
    <property type="entry name" value="Rhodopsin 7-helix transmembrane proteins"/>
    <property type="match status" value="1"/>
</dbReference>
<dbReference type="KEGG" id="cgob:115006117"/>
<feature type="domain" description="G-protein coupled receptors family 1 profile" evidence="12">
    <location>
        <begin position="745"/>
        <end position="995"/>
    </location>
</feature>
<evidence type="ECO:0000259" key="12">
    <source>
        <dbReference type="PROSITE" id="PS50262"/>
    </source>
</evidence>
<keyword evidence="13" id="KW-1185">Reference proteome</keyword>
<feature type="transmembrane region" description="Helical" evidence="8">
    <location>
        <begin position="889"/>
        <end position="917"/>
    </location>
</feature>
<dbReference type="Proteomes" id="UP000504630">
    <property type="component" value="Unplaced"/>
</dbReference>
<evidence type="ECO:0000256" key="5">
    <source>
        <dbReference type="ARBA" id="ARBA00023136"/>
    </source>
</evidence>
<comment type="similarity">
    <text evidence="2">Belongs to the G-protein coupled receptor 2 family. Adhesion G-protein coupled receptor (ADGR) subfamily.</text>
</comment>
<keyword evidence="14" id="KW-0675">Receptor</keyword>
<dbReference type="Gene3D" id="2.60.220.50">
    <property type="match status" value="1"/>
</dbReference>
<dbReference type="InterPro" id="IPR046338">
    <property type="entry name" value="GAIN_dom_sf"/>
</dbReference>
<dbReference type="InterPro" id="IPR000203">
    <property type="entry name" value="GPS"/>
</dbReference>
<keyword evidence="6" id="KW-1015">Disulfide bond</keyword>
<dbReference type="CTD" id="101886922"/>
<feature type="transmembrane region" description="Helical" evidence="8">
    <location>
        <begin position="967"/>
        <end position="986"/>
    </location>
</feature>
<keyword evidence="5 8" id="KW-0472">Membrane</keyword>
<evidence type="ECO:0000256" key="3">
    <source>
        <dbReference type="ARBA" id="ARBA00022692"/>
    </source>
</evidence>
<dbReference type="InterPro" id="IPR017981">
    <property type="entry name" value="GPCR_2-like_7TM"/>
</dbReference>
<dbReference type="PANTHER" id="PTHR45813">
    <property type="entry name" value="IG-LIKE DOMAIN-CONTAINING PROTEIN"/>
    <property type="match status" value="1"/>
</dbReference>
<dbReference type="SMART" id="SM00303">
    <property type="entry name" value="GPS"/>
    <property type="match status" value="1"/>
</dbReference>
<proteinExistence type="inferred from homology"/>
<evidence type="ECO:0000256" key="1">
    <source>
        <dbReference type="ARBA" id="ARBA00004141"/>
    </source>
</evidence>
<dbReference type="OrthoDB" id="10040049at2759"/>
<dbReference type="InParanoid" id="A0A6J2PFW5"/>
<feature type="signal peptide" evidence="9">
    <location>
        <begin position="1"/>
        <end position="34"/>
    </location>
</feature>
<keyword evidence="7" id="KW-0325">Glycoprotein</keyword>
<keyword evidence="9" id="KW-0732">Signal</keyword>
<dbReference type="AlphaFoldDB" id="A0A6J2PFW5"/>
<feature type="transmembrane region" description="Helical" evidence="8">
    <location>
        <begin position="937"/>
        <end position="961"/>
    </location>
</feature>
<evidence type="ECO:0000256" key="6">
    <source>
        <dbReference type="ARBA" id="ARBA00023157"/>
    </source>
</evidence>
<feature type="domain" description="G-protein coupled receptors family 2 profile 2" evidence="11">
    <location>
        <begin position="735"/>
        <end position="984"/>
    </location>
</feature>
<comment type="subcellular location">
    <subcellularLocation>
        <location evidence="1">Membrane</location>
        <topology evidence="1">Multi-pass membrane protein</topology>
    </subcellularLocation>
</comment>
<dbReference type="Pfam" id="PF01825">
    <property type="entry name" value="GPS"/>
    <property type="match status" value="1"/>
</dbReference>
<dbReference type="PANTHER" id="PTHR45813:SF2">
    <property type="entry name" value="ADHESION G-PROTEIN COUPLED RECEPTOR F3"/>
    <property type="match status" value="1"/>
</dbReference>
<dbReference type="GO" id="GO:0004930">
    <property type="term" value="F:G protein-coupled receptor activity"/>
    <property type="evidence" value="ECO:0007669"/>
    <property type="project" value="InterPro"/>
</dbReference>
<keyword evidence="4 8" id="KW-1133">Transmembrane helix</keyword>
<dbReference type="FunFam" id="1.20.1070.10:FF:000058">
    <property type="entry name" value="Adhesion G protein-coupled receptor F5"/>
    <property type="match status" value="1"/>
</dbReference>
<dbReference type="RefSeq" id="XP_029284042.1">
    <property type="nucleotide sequence ID" value="XM_029428182.1"/>
</dbReference>
<dbReference type="PROSITE" id="PS50221">
    <property type="entry name" value="GAIN_B"/>
    <property type="match status" value="1"/>
</dbReference>
<evidence type="ECO:0000256" key="2">
    <source>
        <dbReference type="ARBA" id="ARBA00007343"/>
    </source>
</evidence>
<dbReference type="GO" id="GO:0016020">
    <property type="term" value="C:membrane"/>
    <property type="evidence" value="ECO:0007669"/>
    <property type="project" value="UniProtKB-SubCell"/>
</dbReference>
<feature type="transmembrane region" description="Helical" evidence="8">
    <location>
        <begin position="740"/>
        <end position="764"/>
    </location>
</feature>
<feature type="domain" description="GAIN-B" evidence="10">
    <location>
        <begin position="587"/>
        <end position="731"/>
    </location>
</feature>
<protein>
    <submittedName>
        <fullName evidence="14">Adhesion G protein-coupled receptor F5</fullName>
    </submittedName>
</protein>
<gene>
    <name evidence="14" type="primary">adgrf3a</name>
</gene>
<evidence type="ECO:0000259" key="10">
    <source>
        <dbReference type="PROSITE" id="PS50221"/>
    </source>
</evidence>
<feature type="transmembrane region" description="Helical" evidence="8">
    <location>
        <begin position="776"/>
        <end position="795"/>
    </location>
</feature>
<organism evidence="13 14">
    <name type="scientific">Cottoperca gobio</name>
    <name type="common">Frogmouth</name>
    <name type="synonym">Aphritis gobio</name>
    <dbReference type="NCBI Taxonomy" id="56716"/>
    <lineage>
        <taxon>Eukaryota</taxon>
        <taxon>Metazoa</taxon>
        <taxon>Chordata</taxon>
        <taxon>Craniata</taxon>
        <taxon>Vertebrata</taxon>
        <taxon>Euteleostomi</taxon>
        <taxon>Actinopterygii</taxon>
        <taxon>Neopterygii</taxon>
        <taxon>Teleostei</taxon>
        <taxon>Neoteleostei</taxon>
        <taxon>Acanthomorphata</taxon>
        <taxon>Eupercaria</taxon>
        <taxon>Perciformes</taxon>
        <taxon>Notothenioidei</taxon>
        <taxon>Bovichtidae</taxon>
        <taxon>Cottoperca</taxon>
    </lineage>
</organism>
<dbReference type="SUPFAM" id="SSF81321">
    <property type="entry name" value="Family A G protein-coupled receptor-like"/>
    <property type="match status" value="1"/>
</dbReference>
<dbReference type="InterPro" id="IPR051587">
    <property type="entry name" value="Adhesion_GPCR"/>
</dbReference>
<feature type="transmembrane region" description="Helical" evidence="8">
    <location>
        <begin position="846"/>
        <end position="869"/>
    </location>
</feature>
<evidence type="ECO:0000313" key="13">
    <source>
        <dbReference type="Proteomes" id="UP000504630"/>
    </source>
</evidence>
<accession>A0A6J2PFW5</accession>